<gene>
    <name evidence="2" type="ORF">COC19_01760</name>
</gene>
<evidence type="ECO:0000256" key="1">
    <source>
        <dbReference type="SAM" id="Phobius"/>
    </source>
</evidence>
<accession>A0A2A4MU07</accession>
<evidence type="ECO:0000313" key="3">
    <source>
        <dbReference type="Proteomes" id="UP000218172"/>
    </source>
</evidence>
<proteinExistence type="predicted"/>
<feature type="transmembrane region" description="Helical" evidence="1">
    <location>
        <begin position="29"/>
        <end position="49"/>
    </location>
</feature>
<dbReference type="GO" id="GO:0005886">
    <property type="term" value="C:plasma membrane"/>
    <property type="evidence" value="ECO:0007669"/>
    <property type="project" value="UniProtKB-SubCell"/>
</dbReference>
<evidence type="ECO:0008006" key="4">
    <source>
        <dbReference type="Google" id="ProtNLM"/>
    </source>
</evidence>
<organism evidence="2 3">
    <name type="scientific">SAR86 cluster bacterium</name>
    <dbReference type="NCBI Taxonomy" id="2030880"/>
    <lineage>
        <taxon>Bacteria</taxon>
        <taxon>Pseudomonadati</taxon>
        <taxon>Pseudomonadota</taxon>
        <taxon>Gammaproteobacteria</taxon>
        <taxon>SAR86 cluster</taxon>
    </lineage>
</organism>
<reference evidence="3" key="1">
    <citation type="submission" date="2017-08" db="EMBL/GenBank/DDBJ databases">
        <title>A dynamic microbial community with high functional redundancy inhabits the cold, oxic subseafloor aquifer.</title>
        <authorList>
            <person name="Tully B.J."/>
            <person name="Wheat C.G."/>
            <person name="Glazer B.T."/>
            <person name="Huber J.A."/>
        </authorList>
    </citation>
    <scope>NUCLEOTIDE SEQUENCE [LARGE SCALE GENOMIC DNA]</scope>
</reference>
<protein>
    <recommendedName>
        <fullName evidence="4">Cardiolipin synthase N-terminal domain-containing protein</fullName>
    </recommendedName>
</protein>
<dbReference type="EMBL" id="NVQR01000027">
    <property type="protein sequence ID" value="PCH63076.1"/>
    <property type="molecule type" value="Genomic_DNA"/>
</dbReference>
<keyword evidence="1" id="KW-0472">Membrane</keyword>
<sequence>MCGGIFLVFWILPIWIIATSDVTTGGEKIAWLLAIVFLSWFAWVFYFFLAPLKPRRGYDY</sequence>
<comment type="caution">
    <text evidence="2">The sequence shown here is derived from an EMBL/GenBank/DDBJ whole genome shotgun (WGS) entry which is preliminary data.</text>
</comment>
<dbReference type="Proteomes" id="UP000218172">
    <property type="component" value="Unassembled WGS sequence"/>
</dbReference>
<dbReference type="AlphaFoldDB" id="A0A2A4MU07"/>
<evidence type="ECO:0000313" key="2">
    <source>
        <dbReference type="EMBL" id="PCH63076.1"/>
    </source>
</evidence>
<keyword evidence="1" id="KW-1133">Transmembrane helix</keyword>
<keyword evidence="1" id="KW-0812">Transmembrane</keyword>
<name>A0A2A4MU07_9GAMM</name>